<dbReference type="PANTHER" id="PTHR33803">
    <property type="entry name" value="IS1478 TRANSPOSASE"/>
    <property type="match status" value="1"/>
</dbReference>
<reference evidence="2" key="1">
    <citation type="submission" date="2020-02" db="EMBL/GenBank/DDBJ databases">
        <authorList>
            <person name="Meier V. D."/>
        </authorList>
    </citation>
    <scope>NUCLEOTIDE SEQUENCE</scope>
    <source>
        <strain evidence="2">AVDCRST_MAG93</strain>
    </source>
</reference>
<feature type="domain" description="Transposase InsH N-terminal" evidence="1">
    <location>
        <begin position="6"/>
        <end position="65"/>
    </location>
</feature>
<proteinExistence type="predicted"/>
<accession>A0A6J4HEL2</accession>
<organism evidence="2">
    <name type="scientific">uncultured Chloroflexia bacterium</name>
    <dbReference type="NCBI Taxonomy" id="1672391"/>
    <lineage>
        <taxon>Bacteria</taxon>
        <taxon>Bacillati</taxon>
        <taxon>Chloroflexota</taxon>
        <taxon>Chloroflexia</taxon>
        <taxon>environmental samples</taxon>
    </lineage>
</organism>
<gene>
    <name evidence="2" type="ORF">AVDCRST_MAG93-468</name>
</gene>
<name>A0A6J4HEL2_9CHLR</name>
<dbReference type="AlphaFoldDB" id="A0A6J4HEL2"/>
<dbReference type="Pfam" id="PF05598">
    <property type="entry name" value="DUF772"/>
    <property type="match status" value="1"/>
</dbReference>
<evidence type="ECO:0000259" key="1">
    <source>
        <dbReference type="Pfam" id="PF05598"/>
    </source>
</evidence>
<protein>
    <recommendedName>
        <fullName evidence="1">Transposase InsH N-terminal domain-containing protein</fullName>
    </recommendedName>
</protein>
<feature type="non-terminal residue" evidence="2">
    <location>
        <position position="1"/>
    </location>
</feature>
<dbReference type="PANTHER" id="PTHR33803:SF3">
    <property type="entry name" value="BLL1974 PROTEIN"/>
    <property type="match status" value="1"/>
</dbReference>
<dbReference type="EMBL" id="CADCTR010000155">
    <property type="protein sequence ID" value="CAA9221594.1"/>
    <property type="molecule type" value="Genomic_DNA"/>
</dbReference>
<sequence>FPRTSSFGRPSTPVEVILRMIVVKHLYHWSYEQAEKWVSDSLVLRQFCRIYTARVPDHTTLLRWANLIQPDTLQRLLDHVVALARQQHVTYGRKLRLDSTVVETTIHYPVDSTLLADGVRVLTRTILRAKPILEQAGSRARTLFRNRTRSVRRVTRHLIDAARRRGEQASEEVKESYEQLLALTQQVVVQAQQVQQQLQTSFQQHADGTAQRLAETLQTFVPRVEQVISQTKRRVLQGESVPAGEKLVSLFEPETAIIRKGKAGKPTEFGRVLWLGETDGGILTQARVLEGNPDDAAELVPSLKQHIKQFGRPPNLVAGDGKLATPTNEQQAQQCGVRQVVLPRPGKKSATRMAYEQQRWFRLGRNWRAGIEGRISGLKRGQGLERCRYHGDEGMKRWVGWGVLAYDLRVIAQHQAAKSA</sequence>
<evidence type="ECO:0000313" key="2">
    <source>
        <dbReference type="EMBL" id="CAA9221594.1"/>
    </source>
</evidence>
<dbReference type="InterPro" id="IPR008490">
    <property type="entry name" value="Transposase_InsH_N"/>
</dbReference>
<dbReference type="NCBIfam" id="NF033593">
    <property type="entry name" value="transpos_ISNCY_1"/>
    <property type="match status" value="1"/>
</dbReference>